<comment type="caution">
    <text evidence="3">The sequence shown here is derived from an EMBL/GenBank/DDBJ whole genome shotgun (WGS) entry which is preliminary data.</text>
</comment>
<keyword evidence="4" id="KW-1185">Reference proteome</keyword>
<dbReference type="SUPFAM" id="SSF48113">
    <property type="entry name" value="Heme-dependent peroxidases"/>
    <property type="match status" value="1"/>
</dbReference>
<dbReference type="InterPro" id="IPR019791">
    <property type="entry name" value="Haem_peroxidase_animal"/>
</dbReference>
<protein>
    <submittedName>
        <fullName evidence="3">Lactoperoxidase</fullName>
    </submittedName>
</protein>
<dbReference type="Pfam" id="PF03098">
    <property type="entry name" value="An_peroxidase"/>
    <property type="match status" value="2"/>
</dbReference>
<evidence type="ECO:0000256" key="1">
    <source>
        <dbReference type="ARBA" id="ARBA00022559"/>
    </source>
</evidence>
<feature type="compositionally biased region" description="Pro residues" evidence="2">
    <location>
        <begin position="37"/>
        <end position="48"/>
    </location>
</feature>
<name>A0ABQ7S8F4_9ACAR</name>
<accession>A0ABQ7S8F4</accession>
<dbReference type="EMBL" id="JAIFTH010000388">
    <property type="protein sequence ID" value="KAG9509646.1"/>
    <property type="molecule type" value="Genomic_DNA"/>
</dbReference>
<dbReference type="Proteomes" id="UP000825002">
    <property type="component" value="Unassembled WGS sequence"/>
</dbReference>
<evidence type="ECO:0000256" key="2">
    <source>
        <dbReference type="SAM" id="MobiDB-lite"/>
    </source>
</evidence>
<reference evidence="3 4" key="1">
    <citation type="submission" date="2020-10" db="EMBL/GenBank/DDBJ databases">
        <authorList>
            <person name="Klimov P.B."/>
            <person name="Dyachkov S.M."/>
            <person name="Chetverikov P.E."/>
        </authorList>
    </citation>
    <scope>NUCLEOTIDE SEQUENCE [LARGE SCALE GENOMIC DNA]</scope>
    <source>
        <strain evidence="3">BMOC 18-1129-001#AD2665</strain>
        <tissue evidence="3">Entire mites</tissue>
    </source>
</reference>
<dbReference type="PANTHER" id="PTHR11475:SF106">
    <property type="entry name" value="CURLY SU"/>
    <property type="match status" value="1"/>
</dbReference>
<organism evidence="3 4">
    <name type="scientific">Fragariocoptes setiger</name>
    <dbReference type="NCBI Taxonomy" id="1670756"/>
    <lineage>
        <taxon>Eukaryota</taxon>
        <taxon>Metazoa</taxon>
        <taxon>Ecdysozoa</taxon>
        <taxon>Arthropoda</taxon>
        <taxon>Chelicerata</taxon>
        <taxon>Arachnida</taxon>
        <taxon>Acari</taxon>
        <taxon>Acariformes</taxon>
        <taxon>Trombidiformes</taxon>
        <taxon>Prostigmata</taxon>
        <taxon>Eupodina</taxon>
        <taxon>Eriophyoidea</taxon>
        <taxon>Phytoptidae</taxon>
        <taxon>Fragariocoptes</taxon>
    </lineage>
</organism>
<dbReference type="InterPro" id="IPR010255">
    <property type="entry name" value="Haem_peroxidase_sf"/>
</dbReference>
<dbReference type="CDD" id="cd09823">
    <property type="entry name" value="peroxinectin_like"/>
    <property type="match status" value="1"/>
</dbReference>
<keyword evidence="1" id="KW-0560">Oxidoreductase</keyword>
<dbReference type="InterPro" id="IPR037120">
    <property type="entry name" value="Haem_peroxidase_sf_animal"/>
</dbReference>
<dbReference type="Gene3D" id="1.10.640.10">
    <property type="entry name" value="Haem peroxidase domain superfamily, animal type"/>
    <property type="match status" value="1"/>
</dbReference>
<dbReference type="PANTHER" id="PTHR11475">
    <property type="entry name" value="OXIDASE/PEROXIDASE"/>
    <property type="match status" value="1"/>
</dbReference>
<keyword evidence="1" id="KW-0575">Peroxidase</keyword>
<sequence>MTRRFTARQLGTICAALTLMTCCTYATIISIEEENHYPPPPPPPPPPHHGYGGHEEAPVEHVPYHVAPASYNEPSSCVLLIKSTSNSSSYAGAESSMPYLSDYVNSGRRHPYSYSGNQICITDHDVDSAVEEAKHSLGGYVPKEIYVANSEVPRPSHVTVVAEIITQATRILASKFKLPEPSILYDIPSIDLTKSRAIEKICPIYLKPSVNCEPSQYRTLTGFCNNLHYQSWGASRSAMVRFLAPDYYDSISLPRRAYDGSPLPSARVISFVVHQDHPTEYDKYHSMLSVVWGQFIDHDMTLASMASDEPADGADKIDCCKSEDSHPDCFPIKIPKGDPFYGYFNQKCMHFTRASPGLQPGCSLGPVQAINKISSYMDANLVYGSGIKAAQRLRTYSQGQLRSQSVSSAHAYGSTIYHGQPEEHNEGAPYPANGPYGPHMPPPPAGNNEYLLGAATNQWPTSEAYSSSAAALYKELLPPNRHAPDHGCERKGRSKDVYCFEAGDQRANEQIQLTTMHTLFLREHNRIAKLLSYINPHWNDERLFQETRQIVIAEMQHITFNEFLPLVIGKDKIYEYGLELEHPGKYYEGYNYKINAGVRVEFQAAAFRYGHSILPSYIERYNKFHQKIESIRLSKLLKQPYDLYHPGVIDTYVLGLVNQRAGRMDPTLSTEVTNHLFEKPGKFFGMDLAAINIQRGRDMGVPGYNHFREYCGMSRAKYFDDLTGVFSNKTLLRLSQIYKHVDDIDLWTAGISEYPIHDGLVGPTFACLIARQFVNLRRGDRYWYENNGYPPQFTIEQLDEIRKSTSARLLCENSDDIETIQASPMLVTDPYTNPRVPCSSLPTIDLSKWKDQSNLYPEPTNY</sequence>
<evidence type="ECO:0000313" key="3">
    <source>
        <dbReference type="EMBL" id="KAG9509646.1"/>
    </source>
</evidence>
<gene>
    <name evidence="3" type="primary">LPO</name>
    <name evidence="3" type="ORF">GZH46_01827</name>
</gene>
<proteinExistence type="predicted"/>
<evidence type="ECO:0000313" key="4">
    <source>
        <dbReference type="Proteomes" id="UP000825002"/>
    </source>
</evidence>
<feature type="region of interest" description="Disordered" evidence="2">
    <location>
        <begin position="34"/>
        <end position="56"/>
    </location>
</feature>
<dbReference type="PROSITE" id="PS50292">
    <property type="entry name" value="PEROXIDASE_3"/>
    <property type="match status" value="1"/>
</dbReference>